<dbReference type="PIRSF" id="PIRSF003128">
    <property type="entry name" value="RecN"/>
    <property type="match status" value="1"/>
</dbReference>
<dbReference type="EMBL" id="UINC01004258">
    <property type="protein sequence ID" value="SVA13004.1"/>
    <property type="molecule type" value="Genomic_DNA"/>
</dbReference>
<evidence type="ECO:0000256" key="6">
    <source>
        <dbReference type="ARBA" id="ARBA00022840"/>
    </source>
</evidence>
<dbReference type="AlphaFoldDB" id="A0A381TB87"/>
<name>A0A381TB87_9ZZZZ</name>
<feature type="domain" description="RecF/RecN/SMC N-terminal" evidence="10">
    <location>
        <begin position="6"/>
        <end position="487"/>
    </location>
</feature>
<evidence type="ECO:0000256" key="8">
    <source>
        <dbReference type="ARBA" id="ARBA00033408"/>
    </source>
</evidence>
<dbReference type="NCBIfam" id="TIGR00634">
    <property type="entry name" value="recN"/>
    <property type="match status" value="1"/>
</dbReference>
<dbReference type="SUPFAM" id="SSF52540">
    <property type="entry name" value="P-loop containing nucleoside triphosphate hydrolases"/>
    <property type="match status" value="2"/>
</dbReference>
<dbReference type="GO" id="GO:0009432">
    <property type="term" value="P:SOS response"/>
    <property type="evidence" value="ECO:0007669"/>
    <property type="project" value="TreeGrafter"/>
</dbReference>
<keyword evidence="6" id="KW-0067">ATP-binding</keyword>
<dbReference type="InterPro" id="IPR003395">
    <property type="entry name" value="RecF/RecN/SMC_N"/>
</dbReference>
<evidence type="ECO:0000256" key="7">
    <source>
        <dbReference type="ARBA" id="ARBA00023204"/>
    </source>
</evidence>
<dbReference type="GO" id="GO:0006281">
    <property type="term" value="P:DNA repair"/>
    <property type="evidence" value="ECO:0007669"/>
    <property type="project" value="UniProtKB-KW"/>
</dbReference>
<evidence type="ECO:0000256" key="9">
    <source>
        <dbReference type="SAM" id="MobiDB-lite"/>
    </source>
</evidence>
<dbReference type="Pfam" id="PF02463">
    <property type="entry name" value="SMC_N"/>
    <property type="match status" value="1"/>
</dbReference>
<keyword evidence="5" id="KW-0227">DNA damage</keyword>
<gene>
    <name evidence="11" type="ORF">METZ01_LOCUS65858</name>
</gene>
<dbReference type="InterPro" id="IPR004604">
    <property type="entry name" value="DNA_recomb/repair_RecN"/>
</dbReference>
<comment type="function">
    <text evidence="1">May be involved in recombinational repair of damaged DNA.</text>
</comment>
<evidence type="ECO:0000259" key="10">
    <source>
        <dbReference type="Pfam" id="PF02463"/>
    </source>
</evidence>
<evidence type="ECO:0000256" key="3">
    <source>
        <dbReference type="ARBA" id="ARBA00021315"/>
    </source>
</evidence>
<keyword evidence="4" id="KW-0547">Nucleotide-binding</keyword>
<evidence type="ECO:0000256" key="2">
    <source>
        <dbReference type="ARBA" id="ARBA00009441"/>
    </source>
</evidence>
<accession>A0A381TB87</accession>
<dbReference type="Gene3D" id="3.40.50.300">
    <property type="entry name" value="P-loop containing nucleotide triphosphate hydrolases"/>
    <property type="match status" value="2"/>
</dbReference>
<sequence length="546" mass="60615">MIRFLSIKHLAVIDTLEMELDPGLTILTGETGAGKSILIEALGLLLGERASADLVRTGESGAVVQAVFEHKDGSNTIVRREISAQGRSRGFIDDNLVTVAALREFGAGAIDLHGQHDHQALLNSKTHIDFLDVYGDLGNKRLDVATAFKRLRAIEAQIQESTISDQEREARISNLRFQLDEINAINPQTGEDESLGAIQQKLAHAETIVRLCHEAEQVLYEGNRAILGELSNVWKNVEELAEFEPEFGQHLQARDSIKSQLEELVFALRDYAGSIDTSPERLQEVDERLAALQRLKKQYGGGSLSVLLEKRDGFQEELSRLDSKTARLSELQKSRDDAKREYLKVAKGLSQQRKKCGSNLTVKLMKLLSELAMENTKCDFQFEENDSLEKDWSARGFDVGELYLSPNAGEALRPLAKIASGGELSRVMLALKTLASADAHGKTLIFDEVDSGIGGRVADVVGERLQELGERFQVLCVTHLPQIAVYGAAHYEISKKVSEGRTVTSARMLNNKERIDEIARMMTGRKVSDRARQSARELLSDKKRIR</sequence>
<dbReference type="InterPro" id="IPR027417">
    <property type="entry name" value="P-loop_NTPase"/>
</dbReference>
<evidence type="ECO:0000256" key="5">
    <source>
        <dbReference type="ARBA" id="ARBA00022763"/>
    </source>
</evidence>
<reference evidence="11" key="1">
    <citation type="submission" date="2018-05" db="EMBL/GenBank/DDBJ databases">
        <authorList>
            <person name="Lanie J.A."/>
            <person name="Ng W.-L."/>
            <person name="Kazmierczak K.M."/>
            <person name="Andrzejewski T.M."/>
            <person name="Davidsen T.M."/>
            <person name="Wayne K.J."/>
            <person name="Tettelin H."/>
            <person name="Glass J.I."/>
            <person name="Rusch D."/>
            <person name="Podicherti R."/>
            <person name="Tsui H.-C.T."/>
            <person name="Winkler M.E."/>
        </authorList>
    </citation>
    <scope>NUCLEOTIDE SEQUENCE</scope>
</reference>
<dbReference type="GO" id="GO:0006310">
    <property type="term" value="P:DNA recombination"/>
    <property type="evidence" value="ECO:0007669"/>
    <property type="project" value="InterPro"/>
</dbReference>
<protein>
    <recommendedName>
        <fullName evidence="3">DNA repair protein RecN</fullName>
    </recommendedName>
    <alternativeName>
        <fullName evidence="8">Recombination protein N</fullName>
    </alternativeName>
</protein>
<dbReference type="CDD" id="cd03241">
    <property type="entry name" value="ABC_RecN"/>
    <property type="match status" value="2"/>
</dbReference>
<dbReference type="GO" id="GO:0043590">
    <property type="term" value="C:bacterial nucleoid"/>
    <property type="evidence" value="ECO:0007669"/>
    <property type="project" value="TreeGrafter"/>
</dbReference>
<dbReference type="GO" id="GO:0005524">
    <property type="term" value="F:ATP binding"/>
    <property type="evidence" value="ECO:0007669"/>
    <property type="project" value="UniProtKB-KW"/>
</dbReference>
<feature type="region of interest" description="Disordered" evidence="9">
    <location>
        <begin position="526"/>
        <end position="546"/>
    </location>
</feature>
<proteinExistence type="inferred from homology"/>
<evidence type="ECO:0000256" key="4">
    <source>
        <dbReference type="ARBA" id="ARBA00022741"/>
    </source>
</evidence>
<dbReference type="PANTHER" id="PTHR11059">
    <property type="entry name" value="DNA REPAIR PROTEIN RECN"/>
    <property type="match status" value="1"/>
</dbReference>
<comment type="similarity">
    <text evidence="2">Belongs to the RecN family.</text>
</comment>
<organism evidence="11">
    <name type="scientific">marine metagenome</name>
    <dbReference type="NCBI Taxonomy" id="408172"/>
    <lineage>
        <taxon>unclassified sequences</taxon>
        <taxon>metagenomes</taxon>
        <taxon>ecological metagenomes</taxon>
    </lineage>
</organism>
<evidence type="ECO:0000313" key="11">
    <source>
        <dbReference type="EMBL" id="SVA13004.1"/>
    </source>
</evidence>
<keyword evidence="7" id="KW-0234">DNA repair</keyword>
<dbReference type="PANTHER" id="PTHR11059:SF0">
    <property type="entry name" value="DNA REPAIR PROTEIN RECN"/>
    <property type="match status" value="1"/>
</dbReference>
<evidence type="ECO:0000256" key="1">
    <source>
        <dbReference type="ARBA" id="ARBA00003618"/>
    </source>
</evidence>